<evidence type="ECO:0000313" key="2">
    <source>
        <dbReference type="Proteomes" id="UP000826540"/>
    </source>
</evidence>
<dbReference type="RefSeq" id="WP_220609086.1">
    <property type="nucleotide sequence ID" value="NZ_CP080598.1"/>
</dbReference>
<sequence length="67" mass="8095">MWDKTQESPWFRYGGEIYNSQNDYHCWIVGPVNKWKNDYLEKDSLSQTMMKKSEEILIYKLSNLSNL</sequence>
<protein>
    <submittedName>
        <fullName evidence="1">Uncharacterized protein</fullName>
    </submittedName>
</protein>
<dbReference type="Proteomes" id="UP000826540">
    <property type="component" value="Chromosome"/>
</dbReference>
<organism evidence="1 2">
    <name type="scientific">Sphaerospermopsis torques-reginae ITEP-024</name>
    <dbReference type="NCBI Taxonomy" id="984208"/>
    <lineage>
        <taxon>Bacteria</taxon>
        <taxon>Bacillati</taxon>
        <taxon>Cyanobacteriota</taxon>
        <taxon>Cyanophyceae</taxon>
        <taxon>Nostocales</taxon>
        <taxon>Aphanizomenonaceae</taxon>
        <taxon>Sphaerospermopsis</taxon>
        <taxon>Sphaerospermopsis torques-reginae</taxon>
    </lineage>
</organism>
<keyword evidence="2" id="KW-1185">Reference proteome</keyword>
<dbReference type="EMBL" id="CP080598">
    <property type="protein sequence ID" value="QYX30974.1"/>
    <property type="molecule type" value="Genomic_DNA"/>
</dbReference>
<name>A0ABX8WX72_9CYAN</name>
<accession>A0ABX8WX72</accession>
<proteinExistence type="predicted"/>
<gene>
    <name evidence="1" type="ORF">K2F26_19290</name>
</gene>
<reference evidence="1 2" key="1">
    <citation type="journal article" date="2022" name="J. Am. Chem. Soc.">
        <title>Biosynthesis of Guanitoxin Enables Global Environmental Detection in Freshwater Cyanobacteria.</title>
        <authorList>
            <person name="Lima S.T."/>
            <person name="Fallon T.R."/>
            <person name="Cordoza J.L."/>
            <person name="Chekan J.R."/>
            <person name="Delbaje E."/>
            <person name="Hopiavuori A.R."/>
            <person name="Alvarenga D.O."/>
            <person name="Wood S.M."/>
            <person name="Luhavaya H."/>
            <person name="Baumgartner J.T."/>
            <person name="Dorr F.A."/>
            <person name="Etchegaray A."/>
            <person name="Pinto E."/>
            <person name="McKinnie S.M.K."/>
            <person name="Fiore M.F."/>
            <person name="Moore B.S."/>
        </authorList>
    </citation>
    <scope>NUCLEOTIDE SEQUENCE [LARGE SCALE GENOMIC DNA]</scope>
    <source>
        <strain evidence="1 2">ITEP-024</strain>
    </source>
</reference>
<evidence type="ECO:0000313" key="1">
    <source>
        <dbReference type="EMBL" id="QYX30974.1"/>
    </source>
</evidence>